<evidence type="ECO:0000313" key="2">
    <source>
        <dbReference type="EMBL" id="SVC28735.1"/>
    </source>
</evidence>
<dbReference type="InterPro" id="IPR013108">
    <property type="entry name" value="Amidohydro_3"/>
</dbReference>
<proteinExistence type="predicted"/>
<evidence type="ECO:0000259" key="1">
    <source>
        <dbReference type="Pfam" id="PF07969"/>
    </source>
</evidence>
<name>A0A382KYV9_9ZZZZ</name>
<dbReference type="EMBL" id="UINC01083228">
    <property type="protein sequence ID" value="SVC28735.1"/>
    <property type="molecule type" value="Genomic_DNA"/>
</dbReference>
<dbReference type="SUPFAM" id="SSF51556">
    <property type="entry name" value="Metallo-dependent hydrolases"/>
    <property type="match status" value="1"/>
</dbReference>
<dbReference type="PANTHER" id="PTHR22642">
    <property type="entry name" value="IMIDAZOLONEPROPIONASE"/>
    <property type="match status" value="1"/>
</dbReference>
<dbReference type="Gene3D" id="2.30.40.10">
    <property type="entry name" value="Urease, subunit C, domain 1"/>
    <property type="match status" value="1"/>
</dbReference>
<dbReference type="Gene3D" id="3.20.20.140">
    <property type="entry name" value="Metal-dependent hydrolases"/>
    <property type="match status" value="1"/>
</dbReference>
<feature type="domain" description="Amidohydrolase 3" evidence="1">
    <location>
        <begin position="71"/>
        <end position="312"/>
    </location>
</feature>
<dbReference type="SUPFAM" id="SSF51338">
    <property type="entry name" value="Composite domain of metallo-dependent hydrolases"/>
    <property type="match status" value="1"/>
</dbReference>
<dbReference type="InterPro" id="IPR011059">
    <property type="entry name" value="Metal-dep_hydrolase_composite"/>
</dbReference>
<reference evidence="2" key="1">
    <citation type="submission" date="2018-05" db="EMBL/GenBank/DDBJ databases">
        <authorList>
            <person name="Lanie J.A."/>
            <person name="Ng W.-L."/>
            <person name="Kazmierczak K.M."/>
            <person name="Andrzejewski T.M."/>
            <person name="Davidsen T.M."/>
            <person name="Wayne K.J."/>
            <person name="Tettelin H."/>
            <person name="Glass J.I."/>
            <person name="Rusch D."/>
            <person name="Podicherti R."/>
            <person name="Tsui H.-C.T."/>
            <person name="Winkler M.E."/>
        </authorList>
    </citation>
    <scope>NUCLEOTIDE SEQUENCE</scope>
</reference>
<accession>A0A382KYV9</accession>
<protein>
    <recommendedName>
        <fullName evidence="1">Amidohydrolase 3 domain-containing protein</fullName>
    </recommendedName>
</protein>
<dbReference type="Gene3D" id="3.10.310.70">
    <property type="match status" value="1"/>
</dbReference>
<dbReference type="InterPro" id="IPR032466">
    <property type="entry name" value="Metal_Hydrolase"/>
</dbReference>
<gene>
    <name evidence="2" type="ORF">METZ01_LOCUS281589</name>
</gene>
<dbReference type="GO" id="GO:0016810">
    <property type="term" value="F:hydrolase activity, acting on carbon-nitrogen (but not peptide) bonds"/>
    <property type="evidence" value="ECO:0007669"/>
    <property type="project" value="InterPro"/>
</dbReference>
<sequence length="312" mass="34466">MSKPFIFLSIIGIFCGNSAGAENTSTVYTNAKIYTSNDQVPWASAVVVKEDKIVHVGNDSSALAFVGSDARIVDLAGKLVLPGLVDAHTHPGMVAASHDFLEMEIVQDRESLMQNIADMIAVNPERKFILGGSWDNGTFGETGPHKDALDRIESERPVILFDYWGHSVWVNTRAMEVAGIDRDTQDIIPGFSFYQRDESGEPSGWVTESAMSLFVKNFLSITPAVENQVIGFLTYLRNLGVTTLLDAGNFGIDDETYAALSRLDKAGRLPVRYHASFTLFVPQDYETAIEQVKTLNEKYGSDRLRIDTLKIF</sequence>
<dbReference type="AlphaFoldDB" id="A0A382KYV9"/>
<dbReference type="Pfam" id="PF07969">
    <property type="entry name" value="Amidohydro_3"/>
    <property type="match status" value="1"/>
</dbReference>
<dbReference type="PANTHER" id="PTHR22642:SF2">
    <property type="entry name" value="PROTEIN LONG AFTER FAR-RED 3"/>
    <property type="match status" value="1"/>
</dbReference>
<feature type="non-terminal residue" evidence="2">
    <location>
        <position position="312"/>
    </location>
</feature>
<organism evidence="2">
    <name type="scientific">marine metagenome</name>
    <dbReference type="NCBI Taxonomy" id="408172"/>
    <lineage>
        <taxon>unclassified sequences</taxon>
        <taxon>metagenomes</taxon>
        <taxon>ecological metagenomes</taxon>
    </lineage>
</organism>